<name>A0A1Y5RL41_9RHOB</name>
<dbReference type="Proteomes" id="UP000193077">
    <property type="component" value="Unassembled WGS sequence"/>
</dbReference>
<evidence type="ECO:0000313" key="1">
    <source>
        <dbReference type="EMBL" id="SLN20057.1"/>
    </source>
</evidence>
<organism evidence="1 2">
    <name type="scientific">Falsiruegeria litorea R37</name>
    <dbReference type="NCBI Taxonomy" id="1200284"/>
    <lineage>
        <taxon>Bacteria</taxon>
        <taxon>Pseudomonadati</taxon>
        <taxon>Pseudomonadota</taxon>
        <taxon>Alphaproteobacteria</taxon>
        <taxon>Rhodobacterales</taxon>
        <taxon>Roseobacteraceae</taxon>
        <taxon>Falsiruegeria</taxon>
    </lineage>
</organism>
<keyword evidence="2" id="KW-1185">Reference proteome</keyword>
<accession>A0A1Y5RL41</accession>
<dbReference type="AlphaFoldDB" id="A0A1Y5RL41"/>
<dbReference type="RefSeq" id="WP_085794198.1">
    <property type="nucleotide sequence ID" value="NZ_FWFO01000001.1"/>
</dbReference>
<gene>
    <name evidence="1" type="ORF">TRL7639_00479</name>
</gene>
<reference evidence="1 2" key="1">
    <citation type="submission" date="2017-03" db="EMBL/GenBank/DDBJ databases">
        <authorList>
            <person name="Afonso C.L."/>
            <person name="Miller P.J."/>
            <person name="Scott M.A."/>
            <person name="Spackman E."/>
            <person name="Goraichik I."/>
            <person name="Dimitrov K.M."/>
            <person name="Suarez D.L."/>
            <person name="Swayne D.E."/>
        </authorList>
    </citation>
    <scope>NUCLEOTIDE SEQUENCE [LARGE SCALE GENOMIC DNA]</scope>
    <source>
        <strain evidence="1 2">CECT 7639</strain>
    </source>
</reference>
<protein>
    <submittedName>
        <fullName evidence="1">Uncharacterized protein</fullName>
    </submittedName>
</protein>
<proteinExistence type="predicted"/>
<dbReference type="EMBL" id="FWFO01000001">
    <property type="protein sequence ID" value="SLN20057.1"/>
    <property type="molecule type" value="Genomic_DNA"/>
</dbReference>
<evidence type="ECO:0000313" key="2">
    <source>
        <dbReference type="Proteomes" id="UP000193077"/>
    </source>
</evidence>
<sequence length="152" mass="16487">MTDTARAAGNLNAGERVDAAEAMILNALGGWHPLGVHDGWGRDVAKIIAVARQSFDLLRGIEPTELTPPPFNGFPDGIAWERARSYHQIELSNAVQVGDIDSALTLVGTWVARNMMGDLADQHQHDQNDDYLPHVIPEIAERATEVIAATTV</sequence>